<dbReference type="PROSITE" id="PS50805">
    <property type="entry name" value="KRAB"/>
    <property type="match status" value="1"/>
</dbReference>
<dbReference type="InParanoid" id="A0A2I2Z1K1"/>
<dbReference type="Gene3D" id="6.10.140.140">
    <property type="match status" value="1"/>
</dbReference>
<feature type="region of interest" description="Disordered" evidence="1">
    <location>
        <begin position="1"/>
        <end position="25"/>
    </location>
</feature>
<dbReference type="EMBL" id="CABD030111736">
    <property type="status" value="NOT_ANNOTATED_CDS"/>
    <property type="molecule type" value="Genomic_DNA"/>
</dbReference>
<dbReference type="SMR" id="A0A2I2Z1K1"/>
<dbReference type="STRING" id="9593.ENSGGOP00000041128"/>
<dbReference type="Pfam" id="PF01352">
    <property type="entry name" value="KRAB"/>
    <property type="match status" value="1"/>
</dbReference>
<dbReference type="Bgee" id="ENSGGOG00000043952">
    <property type="expression patterns" value="Expressed in adult mammalian kidney and 4 other cell types or tissues"/>
</dbReference>
<sequence length="82" mass="9552">MRNMIPQDNENPPQQGEANQNDSVAFEDVAVNFTPDEWALLDPSQKNLYREVMQETLRNLASIEVLWKRDSLKVKVISMEKF</sequence>
<dbReference type="OMA" id="DQNIDNH"/>
<evidence type="ECO:0000313" key="4">
    <source>
        <dbReference type="Proteomes" id="UP000001519"/>
    </source>
</evidence>
<proteinExistence type="predicted"/>
<reference evidence="3" key="4">
    <citation type="submission" date="2025-09" db="UniProtKB">
        <authorList>
            <consortium name="Ensembl"/>
        </authorList>
    </citation>
    <scope>IDENTIFICATION</scope>
</reference>
<dbReference type="SMART" id="SM00349">
    <property type="entry name" value="KRAB"/>
    <property type="match status" value="1"/>
</dbReference>
<dbReference type="EMBL" id="CABD030111735">
    <property type="status" value="NOT_ANNOTATED_CDS"/>
    <property type="molecule type" value="Genomic_DNA"/>
</dbReference>
<organism evidence="3 4">
    <name type="scientific">Gorilla gorilla gorilla</name>
    <name type="common">Western lowland gorilla</name>
    <dbReference type="NCBI Taxonomy" id="9595"/>
    <lineage>
        <taxon>Eukaryota</taxon>
        <taxon>Metazoa</taxon>
        <taxon>Chordata</taxon>
        <taxon>Craniata</taxon>
        <taxon>Vertebrata</taxon>
        <taxon>Euteleostomi</taxon>
        <taxon>Mammalia</taxon>
        <taxon>Eutheria</taxon>
        <taxon>Euarchontoglires</taxon>
        <taxon>Primates</taxon>
        <taxon>Haplorrhini</taxon>
        <taxon>Catarrhini</taxon>
        <taxon>Hominidae</taxon>
        <taxon>Gorilla</taxon>
    </lineage>
</organism>
<dbReference type="InterPro" id="IPR050169">
    <property type="entry name" value="Krueppel_C2H2_ZnF"/>
</dbReference>
<dbReference type="AlphaFoldDB" id="A0A2I2Z1K1"/>
<evidence type="ECO:0000256" key="1">
    <source>
        <dbReference type="SAM" id="MobiDB-lite"/>
    </source>
</evidence>
<dbReference type="InterPro" id="IPR001909">
    <property type="entry name" value="KRAB"/>
</dbReference>
<accession>A0A2I2Z1K1</accession>
<reference evidence="4" key="1">
    <citation type="submission" date="2011-05" db="EMBL/GenBank/DDBJ databases">
        <title>Insights into the evolution of the great apes provided by the gorilla genome.</title>
        <authorList>
            <person name="Scally A."/>
        </authorList>
    </citation>
    <scope>NUCLEOTIDE SEQUENCE [LARGE SCALE GENOMIC DNA]</scope>
</reference>
<dbReference type="PANTHER" id="PTHR23232">
    <property type="entry name" value="KRAB DOMAIN C2H2 ZINC FINGER"/>
    <property type="match status" value="1"/>
</dbReference>
<dbReference type="GeneTree" id="ENSGT00950000182755"/>
<dbReference type="PANTHER" id="PTHR23232:SF158">
    <property type="entry name" value="KRAB DOMAIN-CONTAINING PROTEIN 5"/>
    <property type="match status" value="1"/>
</dbReference>
<dbReference type="CDD" id="cd07765">
    <property type="entry name" value="KRAB_A-box"/>
    <property type="match status" value="1"/>
</dbReference>
<name>A0A2I2Z1K1_GORGO</name>
<dbReference type="Ensembl" id="ENSGGOT00000054753.1">
    <property type="protein sequence ID" value="ENSGGOP00000041128.1"/>
    <property type="gene ID" value="ENSGGOG00000043952.1"/>
</dbReference>
<dbReference type="InterPro" id="IPR036051">
    <property type="entry name" value="KRAB_dom_sf"/>
</dbReference>
<dbReference type="FunCoup" id="A0A2I2Z1K1">
    <property type="interactions" value="159"/>
</dbReference>
<reference evidence="3" key="3">
    <citation type="submission" date="2025-08" db="UniProtKB">
        <authorList>
            <consortium name="Ensembl"/>
        </authorList>
    </citation>
    <scope>IDENTIFICATION</scope>
</reference>
<evidence type="ECO:0000259" key="2">
    <source>
        <dbReference type="PROSITE" id="PS50805"/>
    </source>
</evidence>
<keyword evidence="4" id="KW-1185">Reference proteome</keyword>
<evidence type="ECO:0000313" key="3">
    <source>
        <dbReference type="Ensembl" id="ENSGGOP00000041128.1"/>
    </source>
</evidence>
<dbReference type="Proteomes" id="UP000001519">
    <property type="component" value="Chromosome 19"/>
</dbReference>
<dbReference type="SUPFAM" id="SSF109640">
    <property type="entry name" value="KRAB domain (Kruppel-associated box)"/>
    <property type="match status" value="1"/>
</dbReference>
<protein>
    <recommendedName>
        <fullName evidence="2">KRAB domain-containing protein</fullName>
    </recommendedName>
</protein>
<reference evidence="3 4" key="2">
    <citation type="journal article" date="2012" name="Nature">
        <title>Insights into hominid evolution from the gorilla genome sequence.</title>
        <authorList>
            <person name="Scally A."/>
            <person name="Dutheil J.Y."/>
            <person name="Hillier L.W."/>
            <person name="Jordan G.E."/>
            <person name="Goodhead I."/>
            <person name="Herrero J."/>
            <person name="Hobolth A."/>
            <person name="Lappalainen T."/>
            <person name="Mailund T."/>
            <person name="Marques-Bonet T."/>
            <person name="McCarthy S."/>
            <person name="Montgomery S.H."/>
            <person name="Schwalie P.C."/>
            <person name="Tang Y.A."/>
            <person name="Ward M.C."/>
            <person name="Xue Y."/>
            <person name="Yngvadottir B."/>
            <person name="Alkan C."/>
            <person name="Andersen L.N."/>
            <person name="Ayub Q."/>
            <person name="Ball E.V."/>
            <person name="Beal K."/>
            <person name="Bradley B.J."/>
            <person name="Chen Y."/>
            <person name="Clee C.M."/>
            <person name="Fitzgerald S."/>
            <person name="Graves T.A."/>
            <person name="Gu Y."/>
            <person name="Heath P."/>
            <person name="Heger A."/>
            <person name="Karakoc E."/>
            <person name="Kolb-Kokocinski A."/>
            <person name="Laird G.K."/>
            <person name="Lunter G."/>
            <person name="Meader S."/>
            <person name="Mort M."/>
            <person name="Mullikin J.C."/>
            <person name="Munch K."/>
            <person name="O'Connor T.D."/>
            <person name="Phillips A.D."/>
            <person name="Prado-Martinez J."/>
            <person name="Rogers A.S."/>
            <person name="Sajjadian S."/>
            <person name="Schmidt D."/>
            <person name="Shaw K."/>
            <person name="Simpson J.T."/>
            <person name="Stenson P.D."/>
            <person name="Turner D.J."/>
            <person name="Vigilant L."/>
            <person name="Vilella A.J."/>
            <person name="Whitener W."/>
            <person name="Zhu B."/>
            <person name="Cooper D.N."/>
            <person name="de Jong P."/>
            <person name="Dermitzakis E.T."/>
            <person name="Eichler E.E."/>
            <person name="Flicek P."/>
            <person name="Goldman N."/>
            <person name="Mundy N.I."/>
            <person name="Ning Z."/>
            <person name="Odom D.T."/>
            <person name="Ponting C.P."/>
            <person name="Quail M.A."/>
            <person name="Ryder O.A."/>
            <person name="Searle S.M."/>
            <person name="Warren W.C."/>
            <person name="Wilson R.K."/>
            <person name="Schierup M.H."/>
            <person name="Rogers J."/>
            <person name="Tyler-Smith C."/>
            <person name="Durbin R."/>
        </authorList>
    </citation>
    <scope>NUCLEOTIDE SEQUENCE [LARGE SCALE GENOMIC DNA]</scope>
</reference>
<feature type="compositionally biased region" description="Polar residues" evidence="1">
    <location>
        <begin position="1"/>
        <end position="23"/>
    </location>
</feature>
<feature type="domain" description="KRAB" evidence="2">
    <location>
        <begin position="24"/>
        <end position="82"/>
    </location>
</feature>
<dbReference type="GO" id="GO:0006355">
    <property type="term" value="P:regulation of DNA-templated transcription"/>
    <property type="evidence" value="ECO:0007669"/>
    <property type="project" value="InterPro"/>
</dbReference>